<dbReference type="HOGENOM" id="CLU_1116055_0_0_1"/>
<name>B6HJV8_PENRW</name>
<evidence type="ECO:0000313" key="1">
    <source>
        <dbReference type="EMBL" id="CAP96457.1"/>
    </source>
</evidence>
<organism evidence="1 2">
    <name type="scientific">Penicillium rubens (strain ATCC 28089 / DSM 1075 / NRRL 1951 / Wisconsin 54-1255)</name>
    <name type="common">Penicillium chrysogenum</name>
    <dbReference type="NCBI Taxonomy" id="500485"/>
    <lineage>
        <taxon>Eukaryota</taxon>
        <taxon>Fungi</taxon>
        <taxon>Dikarya</taxon>
        <taxon>Ascomycota</taxon>
        <taxon>Pezizomycotina</taxon>
        <taxon>Eurotiomycetes</taxon>
        <taxon>Eurotiomycetidae</taxon>
        <taxon>Eurotiales</taxon>
        <taxon>Aspergillaceae</taxon>
        <taxon>Penicillium</taxon>
        <taxon>Penicillium chrysogenum species complex</taxon>
    </lineage>
</organism>
<protein>
    <submittedName>
        <fullName evidence="1">Uncharacterized protein</fullName>
    </submittedName>
</protein>
<sequence>MNAIDGQIEGRVSEVQNELKVLQPYPRQPEMINGPSPSLGRSPNIRSCDLIPSRWPTAHVHTLPSSSQLITHFLSATVNSTPTGAEAIDVLISLVSQTQPTRGERTVGDKREVLWKYVHASLLHMGMDFGEYRGALSSTLGDLFKQCVSTGPLLFSYLHAPGTFNTPLNTCDCLLGHLYGSHGHQFAMAGLTHSFEASLNDSLLHVSEIHRKEIEAPGFGTTFDVAELVVQQGTYPELHLRADDRYSLE</sequence>
<dbReference type="VEuPathDB" id="FungiDB:PCH_Pc21g15600"/>
<reference evidence="1 2" key="1">
    <citation type="journal article" date="2008" name="Nat. Biotechnol.">
        <title>Genome sequencing and analysis of the filamentous fungus Penicillium chrysogenum.</title>
        <authorList>
            <person name="van den Berg M.A."/>
            <person name="Albang R."/>
            <person name="Albermann K."/>
            <person name="Badger J.H."/>
            <person name="Daran J.-M."/>
            <person name="Driessen A.J.M."/>
            <person name="Garcia-Estrada C."/>
            <person name="Fedorova N.D."/>
            <person name="Harris D.M."/>
            <person name="Heijne W.H.M."/>
            <person name="Joardar V.S."/>
            <person name="Kiel J.A.K.W."/>
            <person name="Kovalchuk A."/>
            <person name="Martin J.F."/>
            <person name="Nierman W.C."/>
            <person name="Nijland J.G."/>
            <person name="Pronk J.T."/>
            <person name="Roubos J.A."/>
            <person name="van der Klei I.J."/>
            <person name="van Peij N.N.M.E."/>
            <person name="Veenhuis M."/>
            <person name="von Doehren H."/>
            <person name="Wagner C."/>
            <person name="Wortman J.R."/>
            <person name="Bovenberg R.A.L."/>
        </authorList>
    </citation>
    <scope>NUCLEOTIDE SEQUENCE [LARGE SCALE GENOMIC DNA]</scope>
    <source>
        <strain evidence="2">ATCC 28089 / DSM 1075 / NRRL 1951 / Wisconsin 54-1255</strain>
    </source>
</reference>
<dbReference type="Proteomes" id="UP000000724">
    <property type="component" value="Contig Pc00c21"/>
</dbReference>
<proteinExistence type="predicted"/>
<dbReference type="EMBL" id="AM920436">
    <property type="protein sequence ID" value="CAP96457.1"/>
    <property type="molecule type" value="Genomic_DNA"/>
</dbReference>
<accession>B6HJV8</accession>
<gene>
    <name evidence="1" type="ORF">Pc21g15600</name>
    <name evidence="1" type="ORF">PCH_Pc21g15600</name>
</gene>
<evidence type="ECO:0000313" key="2">
    <source>
        <dbReference type="Proteomes" id="UP000000724"/>
    </source>
</evidence>
<dbReference type="AlphaFoldDB" id="B6HJV8"/>
<keyword evidence="2" id="KW-1185">Reference proteome</keyword>